<feature type="transmembrane region" description="Helical" evidence="8">
    <location>
        <begin position="514"/>
        <end position="540"/>
    </location>
</feature>
<keyword evidence="6 8" id="KW-0472">Membrane</keyword>
<dbReference type="SUPFAM" id="SSF82861">
    <property type="entry name" value="Mechanosensitive channel protein MscS (YggB), transmembrane region"/>
    <property type="match status" value="1"/>
</dbReference>
<dbReference type="Gene3D" id="1.10.287.1260">
    <property type="match status" value="1"/>
</dbReference>
<evidence type="ECO:0000256" key="5">
    <source>
        <dbReference type="ARBA" id="ARBA00022989"/>
    </source>
</evidence>
<feature type="domain" description="DUF3772" evidence="11">
    <location>
        <begin position="163"/>
        <end position="223"/>
    </location>
</feature>
<comment type="similarity">
    <text evidence="2">Belongs to the MscS (TC 1.A.23) family.</text>
</comment>
<feature type="transmembrane region" description="Helical" evidence="8">
    <location>
        <begin position="432"/>
        <end position="453"/>
    </location>
</feature>
<feature type="domain" description="Mechanosensitive ion channel MscS C-terminal" evidence="12">
    <location>
        <begin position="727"/>
        <end position="808"/>
    </location>
</feature>
<feature type="compositionally biased region" description="Low complexity" evidence="7">
    <location>
        <begin position="28"/>
        <end position="40"/>
    </location>
</feature>
<accession>A0ABX8AE83</accession>
<name>A0ABX8AE83_9BRAD</name>
<dbReference type="Proteomes" id="UP000682843">
    <property type="component" value="Chromosome"/>
</dbReference>
<dbReference type="InterPro" id="IPR011066">
    <property type="entry name" value="MscS_channel_C_sf"/>
</dbReference>
<feature type="transmembrane region" description="Helical" evidence="8">
    <location>
        <begin position="353"/>
        <end position="375"/>
    </location>
</feature>
<dbReference type="InterPro" id="IPR049278">
    <property type="entry name" value="MS_channel_C"/>
</dbReference>
<keyword evidence="9" id="KW-0732">Signal</keyword>
<dbReference type="SUPFAM" id="SSF82689">
    <property type="entry name" value="Mechanosensitive channel protein MscS (YggB), C-terminal domain"/>
    <property type="match status" value="1"/>
</dbReference>
<dbReference type="InterPro" id="IPR023408">
    <property type="entry name" value="MscS_beta-dom_sf"/>
</dbReference>
<evidence type="ECO:0000256" key="7">
    <source>
        <dbReference type="SAM" id="MobiDB-lite"/>
    </source>
</evidence>
<feature type="transmembrane region" description="Helical" evidence="8">
    <location>
        <begin position="465"/>
        <end position="493"/>
    </location>
</feature>
<feature type="transmembrane region" description="Helical" evidence="8">
    <location>
        <begin position="316"/>
        <end position="341"/>
    </location>
</feature>
<feature type="transmembrane region" description="Helical" evidence="8">
    <location>
        <begin position="281"/>
        <end position="304"/>
    </location>
</feature>
<feature type="transmembrane region" description="Helical" evidence="8">
    <location>
        <begin position="611"/>
        <end position="629"/>
    </location>
</feature>
<evidence type="ECO:0000256" key="8">
    <source>
        <dbReference type="SAM" id="Phobius"/>
    </source>
</evidence>
<dbReference type="EMBL" id="CP036498">
    <property type="protein sequence ID" value="QUS40690.1"/>
    <property type="molecule type" value="Genomic_DNA"/>
</dbReference>
<dbReference type="InterPro" id="IPR010920">
    <property type="entry name" value="LSM_dom_sf"/>
</dbReference>
<comment type="subcellular location">
    <subcellularLocation>
        <location evidence="1">Cell membrane</location>
        <topology evidence="1">Multi-pass membrane protein</topology>
    </subcellularLocation>
</comment>
<dbReference type="InterPro" id="IPR011014">
    <property type="entry name" value="MscS_channel_TM-2"/>
</dbReference>
<dbReference type="SUPFAM" id="SSF50182">
    <property type="entry name" value="Sm-like ribonucleoproteins"/>
    <property type="match status" value="1"/>
</dbReference>
<keyword evidence="4 8" id="KW-0812">Transmembrane</keyword>
<dbReference type="PANTHER" id="PTHR30347:SF1">
    <property type="entry name" value="MECHANOSENSITIVE CHANNEL MSCK"/>
    <property type="match status" value="1"/>
</dbReference>
<keyword evidence="14" id="KW-1185">Reference proteome</keyword>
<feature type="signal peptide" evidence="9">
    <location>
        <begin position="1"/>
        <end position="21"/>
    </location>
</feature>
<dbReference type="Gene3D" id="2.30.30.60">
    <property type="match status" value="1"/>
</dbReference>
<feature type="chain" id="PRO_5045384076" evidence="9">
    <location>
        <begin position="22"/>
        <end position="842"/>
    </location>
</feature>
<dbReference type="InterPro" id="IPR006685">
    <property type="entry name" value="MscS_channel_2nd"/>
</dbReference>
<dbReference type="Pfam" id="PF12607">
    <property type="entry name" value="DUF3772"/>
    <property type="match status" value="1"/>
</dbReference>
<evidence type="ECO:0000313" key="13">
    <source>
        <dbReference type="EMBL" id="QUS40690.1"/>
    </source>
</evidence>
<evidence type="ECO:0000256" key="3">
    <source>
        <dbReference type="ARBA" id="ARBA00022475"/>
    </source>
</evidence>
<evidence type="ECO:0000256" key="1">
    <source>
        <dbReference type="ARBA" id="ARBA00004651"/>
    </source>
</evidence>
<evidence type="ECO:0000256" key="4">
    <source>
        <dbReference type="ARBA" id="ARBA00022692"/>
    </source>
</evidence>
<dbReference type="Gene3D" id="3.30.70.100">
    <property type="match status" value="1"/>
</dbReference>
<keyword evidence="5 8" id="KW-1133">Transmembrane helix</keyword>
<feature type="domain" description="Mechanosensitive ion channel MscS" evidence="10">
    <location>
        <begin position="652"/>
        <end position="717"/>
    </location>
</feature>
<feature type="transmembrane region" description="Helical" evidence="8">
    <location>
        <begin position="387"/>
        <end position="411"/>
    </location>
</feature>
<evidence type="ECO:0000259" key="11">
    <source>
        <dbReference type="Pfam" id="PF12607"/>
    </source>
</evidence>
<dbReference type="Pfam" id="PF21082">
    <property type="entry name" value="MS_channel_3rd"/>
    <property type="match status" value="1"/>
</dbReference>
<reference evidence="13 14" key="1">
    <citation type="submission" date="2019-02" db="EMBL/GenBank/DDBJ databases">
        <title>Emended description of the genus Rhodopseudomonas and description of Rhodopseudomonas albus sp. nov., a non-phototrophic, heavy-metal-tolerant bacterium isolated from garden soil.</title>
        <authorList>
            <person name="Bao Z."/>
            <person name="Cao W.W."/>
            <person name="Sato Y."/>
            <person name="Nishizawa T."/>
            <person name="Zhao J."/>
            <person name="Guo Y."/>
            <person name="Ohta H."/>
        </authorList>
    </citation>
    <scope>NUCLEOTIDE SEQUENCE [LARGE SCALE GENOMIC DNA]</scope>
    <source>
        <strain evidence="13 14">SK50-23</strain>
    </source>
</reference>
<proteinExistence type="inferred from homology"/>
<dbReference type="Pfam" id="PF00924">
    <property type="entry name" value="MS_channel_2nd"/>
    <property type="match status" value="1"/>
</dbReference>
<dbReference type="InterPro" id="IPR022249">
    <property type="entry name" value="DUF3772"/>
</dbReference>
<protein>
    <submittedName>
        <fullName evidence="13">Mechanosensitive ion channel family protein</fullName>
    </submittedName>
</protein>
<dbReference type="PANTHER" id="PTHR30347">
    <property type="entry name" value="POTASSIUM CHANNEL RELATED"/>
    <property type="match status" value="1"/>
</dbReference>
<keyword evidence="3" id="KW-1003">Cell membrane</keyword>
<sequence>MNLSRLVVIAVLLLVSPSPFGLDGRVSPAAAAPGESQAAPTTSAKEAVSPKRDEDLPTVPAPVFPDAQGKLNSWKEALDTAEQALRFRVISETTLDDLRDRAGLVQAGVRELIGEMTPKLDEVTQRAAELAPSAADTASQSDDIKLERAKLLAEKVAQQGIVQQARLLNVRAQQVSDAISDRRRAIFTDSVTERSPSVLNPSFWLDLAATVPDSVSQLRELVSRWVNSLASQPLRAFSGVAIAALVVLGFFLPPGRRWQSRWTSRDPQVATLPELRKAGSAAAIVFVGTVIPGVALLVLYHALIALGVLPLDVAGIVRALFVGTTFAAFFSSLATAVLAPGRPSWRLIEIEDAVAEGVVPLAVLLGFAAAAGVLIDATNRTIAAPTALLTFSQASIALIKAFLFIAVLRAFAPATTDEDETAAADLRGRSAWRLLIPLGWLAAVATVLAAMSGYVAFARFVTGEMTIICAVLMSLILLSQLSDALVSATFAFQGRTGRFLRQTAGLGNAAVRQIATLISGLLQLALIGMAAFAVLATWGINSDDVLGSVSSAFFGFSIGQFTISPSAILGAIVVLIVGMAATRALQRWLDGRFLPETNLDLGVRSSIRTGVGYLGIILAVIVALSYVGLNLQNIAIVAGALSVGIGFGLQSIINNFVSGLILLVERPIKVGDRIEVGARMGVVKRINVRATEIATYDNVSVIVPNADLISGQVVNWMHGSYSARLSVMVGTAYDTDPDQVIAILLDIVGQHERALKTPEPFAILGNFGADALEFTVFFHVGNISTDAGVANDVRLEILRRFRREGIEIPLAQRDLRLRDLDRIEAIFHQAGKPDSKSEGASG</sequence>
<evidence type="ECO:0000256" key="9">
    <source>
        <dbReference type="SAM" id="SignalP"/>
    </source>
</evidence>
<evidence type="ECO:0000259" key="10">
    <source>
        <dbReference type="Pfam" id="PF00924"/>
    </source>
</evidence>
<evidence type="ECO:0000259" key="12">
    <source>
        <dbReference type="Pfam" id="PF21082"/>
    </source>
</evidence>
<feature type="region of interest" description="Disordered" evidence="7">
    <location>
        <begin position="28"/>
        <end position="57"/>
    </location>
</feature>
<organism evidence="13 14">
    <name type="scientific">Tardiphaga alba</name>
    <dbReference type="NCBI Taxonomy" id="340268"/>
    <lineage>
        <taxon>Bacteria</taxon>
        <taxon>Pseudomonadati</taxon>
        <taxon>Pseudomonadota</taxon>
        <taxon>Alphaproteobacteria</taxon>
        <taxon>Hyphomicrobiales</taxon>
        <taxon>Nitrobacteraceae</taxon>
        <taxon>Tardiphaga</taxon>
    </lineage>
</organism>
<dbReference type="InterPro" id="IPR052702">
    <property type="entry name" value="MscS-like_channel"/>
</dbReference>
<feature type="transmembrane region" description="Helical" evidence="8">
    <location>
        <begin position="234"/>
        <end position="252"/>
    </location>
</feature>
<evidence type="ECO:0000256" key="6">
    <source>
        <dbReference type="ARBA" id="ARBA00023136"/>
    </source>
</evidence>
<evidence type="ECO:0000313" key="14">
    <source>
        <dbReference type="Proteomes" id="UP000682843"/>
    </source>
</evidence>
<gene>
    <name evidence="13" type="ORF">RPMA_19015</name>
</gene>
<evidence type="ECO:0000256" key="2">
    <source>
        <dbReference type="ARBA" id="ARBA00008017"/>
    </source>
</evidence>
<feature type="transmembrane region" description="Helical" evidence="8">
    <location>
        <begin position="635"/>
        <end position="664"/>
    </location>
</feature>
<feature type="transmembrane region" description="Helical" evidence="8">
    <location>
        <begin position="552"/>
        <end position="577"/>
    </location>
</feature>